<organism evidence="3 4">
    <name type="scientific">Streptomyces carminius</name>
    <dbReference type="NCBI Taxonomy" id="2665496"/>
    <lineage>
        <taxon>Bacteria</taxon>
        <taxon>Bacillati</taxon>
        <taxon>Actinomycetota</taxon>
        <taxon>Actinomycetes</taxon>
        <taxon>Kitasatosporales</taxon>
        <taxon>Streptomycetaceae</taxon>
        <taxon>Streptomyces</taxon>
    </lineage>
</organism>
<comment type="caution">
    <text evidence="3">The sequence shown here is derived from an EMBL/GenBank/DDBJ whole genome shotgun (WGS) entry which is preliminary data.</text>
</comment>
<evidence type="ECO:0000313" key="4">
    <source>
        <dbReference type="Proteomes" id="UP000230407"/>
    </source>
</evidence>
<gene>
    <name evidence="3" type="ORF">CUT44_23080</name>
</gene>
<keyword evidence="1" id="KW-0812">Transmembrane</keyword>
<dbReference type="InterPro" id="IPR011712">
    <property type="entry name" value="Sig_transdc_His_kin_sub3_dim/P"/>
</dbReference>
<keyword evidence="4" id="KW-1185">Reference proteome</keyword>
<evidence type="ECO:0000256" key="1">
    <source>
        <dbReference type="SAM" id="Phobius"/>
    </source>
</evidence>
<evidence type="ECO:0000259" key="2">
    <source>
        <dbReference type="Pfam" id="PF07730"/>
    </source>
</evidence>
<dbReference type="EMBL" id="PGGW01000065">
    <property type="protein sequence ID" value="PJE95489.1"/>
    <property type="molecule type" value="Genomic_DNA"/>
</dbReference>
<dbReference type="Proteomes" id="UP000230407">
    <property type="component" value="Unassembled WGS sequence"/>
</dbReference>
<dbReference type="Pfam" id="PF07730">
    <property type="entry name" value="HisKA_3"/>
    <property type="match status" value="1"/>
</dbReference>
<proteinExistence type="predicted"/>
<feature type="transmembrane region" description="Helical" evidence="1">
    <location>
        <begin position="20"/>
        <end position="38"/>
    </location>
</feature>
<dbReference type="GO" id="GO:0016020">
    <property type="term" value="C:membrane"/>
    <property type="evidence" value="ECO:0007669"/>
    <property type="project" value="InterPro"/>
</dbReference>
<protein>
    <recommendedName>
        <fullName evidence="2">Signal transduction histidine kinase subgroup 3 dimerisation and phosphoacceptor domain-containing protein</fullName>
    </recommendedName>
</protein>
<dbReference type="RefSeq" id="WP_100203851.1">
    <property type="nucleotide sequence ID" value="NZ_PGGW01000065.1"/>
</dbReference>
<dbReference type="Gene3D" id="1.20.5.1930">
    <property type="match status" value="1"/>
</dbReference>
<feature type="domain" description="Signal transduction histidine kinase subgroup 3 dimerisation and phosphoacceptor" evidence="2">
    <location>
        <begin position="56"/>
        <end position="118"/>
    </location>
</feature>
<evidence type="ECO:0000313" key="3">
    <source>
        <dbReference type="EMBL" id="PJE95489.1"/>
    </source>
</evidence>
<accession>A0A2M8LU91</accession>
<name>A0A2M8LU91_9ACTN</name>
<reference evidence="3 4" key="1">
    <citation type="submission" date="2017-11" db="EMBL/GenBank/DDBJ databases">
        <title>Streptomyces carmine sp. nov., a novel actinomycete isolated from Sophora alopecuroides in Xinjiang, China.</title>
        <authorList>
            <person name="Wang Y."/>
            <person name="Luo X."/>
            <person name="Wan C."/>
            <person name="Zhang L."/>
        </authorList>
    </citation>
    <scope>NUCLEOTIDE SEQUENCE [LARGE SCALE GENOMIC DNA]</scope>
    <source>
        <strain evidence="3 4">TRM SA0054</strain>
    </source>
</reference>
<keyword evidence="1" id="KW-1133">Transmembrane helix</keyword>
<dbReference type="AlphaFoldDB" id="A0A2M8LU91"/>
<dbReference type="GO" id="GO:0000155">
    <property type="term" value="F:phosphorelay sensor kinase activity"/>
    <property type="evidence" value="ECO:0007669"/>
    <property type="project" value="InterPro"/>
</dbReference>
<sequence>MTETTPAAALSAVPSPVPYVLPWVFLCAAAVLGAGAALRRVRRASRRRVARDAYGRLVREWCDLCAHQLAAVVVSADAARRLGGRRPELREETRTLAVRTGREMLTALRRLVAALPPDGPSGTGDRPGRPGGAAYEAVRCPTDRMVSLAEEERLDGVAAEARSALAALRELAAALRPPDPWPGPEPAAGPAPLPTAEDIGGLCGARRADGRRVALHAPPAALTGLPAIVGLSAFRVVEAALGAGDSGAARVVLGHGREEFTVTVTGVPSAAAGPVADLLRLRSEAAGGHAELDPAGVVRVRLPTGPDRPAVR</sequence>
<keyword evidence="1" id="KW-0472">Membrane</keyword>
<dbReference type="GO" id="GO:0046983">
    <property type="term" value="F:protein dimerization activity"/>
    <property type="evidence" value="ECO:0007669"/>
    <property type="project" value="InterPro"/>
</dbReference>